<name>A0ABV8B3K8_9BACI</name>
<dbReference type="Proteomes" id="UP001595752">
    <property type="component" value="Unassembled WGS sequence"/>
</dbReference>
<dbReference type="EMBL" id="JBHRZT010000043">
    <property type="protein sequence ID" value="MFC3883791.1"/>
    <property type="molecule type" value="Genomic_DNA"/>
</dbReference>
<protein>
    <submittedName>
        <fullName evidence="1">Uncharacterized protein</fullName>
    </submittedName>
</protein>
<reference evidence="2" key="1">
    <citation type="journal article" date="2019" name="Int. J. Syst. Evol. Microbiol.">
        <title>The Global Catalogue of Microorganisms (GCM) 10K type strain sequencing project: providing services to taxonomists for standard genome sequencing and annotation.</title>
        <authorList>
            <consortium name="The Broad Institute Genomics Platform"/>
            <consortium name="The Broad Institute Genome Sequencing Center for Infectious Disease"/>
            <person name="Wu L."/>
            <person name="Ma J."/>
        </authorList>
    </citation>
    <scope>NUCLEOTIDE SEQUENCE [LARGE SCALE GENOMIC DNA]</scope>
    <source>
        <strain evidence="2">CCUG 61889</strain>
    </source>
</reference>
<evidence type="ECO:0000313" key="1">
    <source>
        <dbReference type="EMBL" id="MFC3883791.1"/>
    </source>
</evidence>
<comment type="caution">
    <text evidence="1">The sequence shown here is derived from an EMBL/GenBank/DDBJ whole genome shotgun (WGS) entry which is preliminary data.</text>
</comment>
<sequence length="87" mass="9674">MKGKWSQNLDEATKQKVQAIMDQTKTELGELGVDFPAKGERKDMFAKLDDATKQKAQAIMDQMKTQLAEIGVNLPTRDQGHPTKAAE</sequence>
<accession>A0ABV8B3K8</accession>
<proteinExistence type="predicted"/>
<gene>
    <name evidence="1" type="ORF">ACFOU2_09870</name>
</gene>
<organism evidence="1 2">
    <name type="scientific">Bacillus songklensis</name>
    <dbReference type="NCBI Taxonomy" id="1069116"/>
    <lineage>
        <taxon>Bacteria</taxon>
        <taxon>Bacillati</taxon>
        <taxon>Bacillota</taxon>
        <taxon>Bacilli</taxon>
        <taxon>Bacillales</taxon>
        <taxon>Bacillaceae</taxon>
        <taxon>Bacillus</taxon>
    </lineage>
</organism>
<keyword evidence="2" id="KW-1185">Reference proteome</keyword>
<evidence type="ECO:0000313" key="2">
    <source>
        <dbReference type="Proteomes" id="UP001595752"/>
    </source>
</evidence>